<dbReference type="InterPro" id="IPR001789">
    <property type="entry name" value="Sig_transdc_resp-reg_receiver"/>
</dbReference>
<protein>
    <submittedName>
        <fullName evidence="4">Response regulator receiver protein</fullName>
    </submittedName>
</protein>
<evidence type="ECO:0000313" key="4">
    <source>
        <dbReference type="EMBL" id="ABQ25836.1"/>
    </source>
</evidence>
<sequence>MNKKIVLVVDDSEIVLAMAREALEAGGFDVVTALNAKGADNFIFSQDKPDLIILDVMLPMLDGDKKAKMLKDNELSKGIPILLLSSKPEDELRRLVKESGADGFIRKPFAHGQLVEKAEKTIREKLAD</sequence>
<keyword evidence="1 2" id="KW-0597">Phosphoprotein</keyword>
<dbReference type="PANTHER" id="PTHR44591:SF3">
    <property type="entry name" value="RESPONSE REGULATORY DOMAIN-CONTAINING PROTEIN"/>
    <property type="match status" value="1"/>
</dbReference>
<dbReference type="PROSITE" id="PS50110">
    <property type="entry name" value="RESPONSE_REGULATORY"/>
    <property type="match status" value="1"/>
</dbReference>
<dbReference type="Proteomes" id="UP000006695">
    <property type="component" value="Chromosome"/>
</dbReference>
<evidence type="ECO:0000256" key="2">
    <source>
        <dbReference type="PROSITE-ProRule" id="PRU00169"/>
    </source>
</evidence>
<dbReference type="HOGENOM" id="CLU_000445_69_17_7"/>
<gene>
    <name evidence="4" type="ordered locus">Gura_1641</name>
</gene>
<proteinExistence type="predicted"/>
<dbReference type="CDD" id="cd00156">
    <property type="entry name" value="REC"/>
    <property type="match status" value="1"/>
</dbReference>
<dbReference type="InterPro" id="IPR011006">
    <property type="entry name" value="CheY-like_superfamily"/>
</dbReference>
<dbReference type="InterPro" id="IPR050595">
    <property type="entry name" value="Bact_response_regulator"/>
</dbReference>
<dbReference type="KEGG" id="gur:Gura_1641"/>
<keyword evidence="5" id="KW-1185">Reference proteome</keyword>
<feature type="domain" description="Response regulatory" evidence="3">
    <location>
        <begin position="5"/>
        <end position="122"/>
    </location>
</feature>
<dbReference type="Pfam" id="PF00072">
    <property type="entry name" value="Response_reg"/>
    <property type="match status" value="1"/>
</dbReference>
<dbReference type="Gene3D" id="3.40.50.2300">
    <property type="match status" value="1"/>
</dbReference>
<reference evidence="4 5" key="1">
    <citation type="submission" date="2007-05" db="EMBL/GenBank/DDBJ databases">
        <title>Complete sequence of Geobacter uraniireducens Rf4.</title>
        <authorList>
            <consortium name="US DOE Joint Genome Institute"/>
            <person name="Copeland A."/>
            <person name="Lucas S."/>
            <person name="Lapidus A."/>
            <person name="Barry K."/>
            <person name="Detter J.C."/>
            <person name="Glavina del Rio T."/>
            <person name="Hammon N."/>
            <person name="Israni S."/>
            <person name="Dalin E."/>
            <person name="Tice H."/>
            <person name="Pitluck S."/>
            <person name="Chertkov O."/>
            <person name="Brettin T."/>
            <person name="Bruce D."/>
            <person name="Han C."/>
            <person name="Schmutz J."/>
            <person name="Larimer F."/>
            <person name="Land M."/>
            <person name="Hauser L."/>
            <person name="Kyrpides N."/>
            <person name="Mikhailova N."/>
            <person name="Shelobolina E."/>
            <person name="Aklujkar M."/>
            <person name="Lovley D."/>
            <person name="Richardson P."/>
        </authorList>
    </citation>
    <scope>NUCLEOTIDE SEQUENCE [LARGE SCALE GENOMIC DNA]</scope>
    <source>
        <strain evidence="4 5">Rf4</strain>
    </source>
</reference>
<evidence type="ECO:0000313" key="5">
    <source>
        <dbReference type="Proteomes" id="UP000006695"/>
    </source>
</evidence>
<dbReference type="PANTHER" id="PTHR44591">
    <property type="entry name" value="STRESS RESPONSE REGULATOR PROTEIN 1"/>
    <property type="match status" value="1"/>
</dbReference>
<dbReference type="GO" id="GO:0000160">
    <property type="term" value="P:phosphorelay signal transduction system"/>
    <property type="evidence" value="ECO:0007669"/>
    <property type="project" value="InterPro"/>
</dbReference>
<dbReference type="SMART" id="SM00448">
    <property type="entry name" value="REC"/>
    <property type="match status" value="1"/>
</dbReference>
<name>A5GEI1_GEOUR</name>
<feature type="modified residue" description="4-aspartylphosphate" evidence="2">
    <location>
        <position position="55"/>
    </location>
</feature>
<dbReference type="EMBL" id="CP000698">
    <property type="protein sequence ID" value="ABQ25836.1"/>
    <property type="molecule type" value="Genomic_DNA"/>
</dbReference>
<evidence type="ECO:0000259" key="3">
    <source>
        <dbReference type="PROSITE" id="PS50110"/>
    </source>
</evidence>
<dbReference type="AlphaFoldDB" id="A5GEI1"/>
<dbReference type="RefSeq" id="WP_011938543.1">
    <property type="nucleotide sequence ID" value="NC_009483.1"/>
</dbReference>
<dbReference type="OrthoDB" id="5402387at2"/>
<dbReference type="SUPFAM" id="SSF52172">
    <property type="entry name" value="CheY-like"/>
    <property type="match status" value="1"/>
</dbReference>
<organism evidence="4 5">
    <name type="scientific">Geotalea uraniireducens (strain Rf4)</name>
    <name type="common">Geobacter uraniireducens</name>
    <dbReference type="NCBI Taxonomy" id="351605"/>
    <lineage>
        <taxon>Bacteria</taxon>
        <taxon>Pseudomonadati</taxon>
        <taxon>Thermodesulfobacteriota</taxon>
        <taxon>Desulfuromonadia</taxon>
        <taxon>Geobacterales</taxon>
        <taxon>Geobacteraceae</taxon>
        <taxon>Geotalea</taxon>
    </lineage>
</organism>
<evidence type="ECO:0000256" key="1">
    <source>
        <dbReference type="ARBA" id="ARBA00022553"/>
    </source>
</evidence>
<dbReference type="STRING" id="351605.Gura_1641"/>
<accession>A5GEI1</accession>